<proteinExistence type="predicted"/>
<evidence type="ECO:0000313" key="2">
    <source>
        <dbReference type="Proteomes" id="UP001500460"/>
    </source>
</evidence>
<keyword evidence="2" id="KW-1185">Reference proteome</keyword>
<dbReference type="Proteomes" id="UP001500460">
    <property type="component" value="Unassembled WGS sequence"/>
</dbReference>
<organism evidence="1 2">
    <name type="scientific">Streptomyces glaucus</name>
    <dbReference type="NCBI Taxonomy" id="284029"/>
    <lineage>
        <taxon>Bacteria</taxon>
        <taxon>Bacillati</taxon>
        <taxon>Actinomycetota</taxon>
        <taxon>Actinomycetes</taxon>
        <taxon>Kitasatosporales</taxon>
        <taxon>Streptomycetaceae</taxon>
        <taxon>Streptomyces</taxon>
    </lineage>
</organism>
<protein>
    <recommendedName>
        <fullName evidence="3">IstB-like ATP-binding protein domain-containing protein</fullName>
    </recommendedName>
</protein>
<name>A0ABP5WXV2_9ACTN</name>
<sequence length="273" mass="30110">MTTTTDAPAAATERGLNRLDAVTAHVRAVLARGGADMAQLGVPDRRTDDTGDAWDRIAAPKARAAQAAWKNSMIDAAHEEYLRFRFADLDDNQSPNKLRQWLDTLLAAKKSGGRPSHLNAIMPGNVGSGKTTALCALGNEAADMGLRALMVKHSAYLTWRRPDSAPHNLTTHQVRTRFITCDLLILDEVCGEMDTVASEFARRETIDLIDARVAAGRPTAYSTNLHRRRTKERPLPGIAEILGERFLSRMEHSAFLVPVVGPDRRRPAQQLDW</sequence>
<comment type="caution">
    <text evidence="1">The sequence shown here is derived from an EMBL/GenBank/DDBJ whole genome shotgun (WGS) entry which is preliminary data.</text>
</comment>
<dbReference type="RefSeq" id="WP_344603725.1">
    <property type="nucleotide sequence ID" value="NZ_BAAATK010000018.1"/>
</dbReference>
<evidence type="ECO:0008006" key="3">
    <source>
        <dbReference type="Google" id="ProtNLM"/>
    </source>
</evidence>
<gene>
    <name evidence="1" type="ORF">GCM10010421_31470</name>
</gene>
<evidence type="ECO:0000313" key="1">
    <source>
        <dbReference type="EMBL" id="GAA2439003.1"/>
    </source>
</evidence>
<reference evidence="2" key="1">
    <citation type="journal article" date="2019" name="Int. J. Syst. Evol. Microbiol.">
        <title>The Global Catalogue of Microorganisms (GCM) 10K type strain sequencing project: providing services to taxonomists for standard genome sequencing and annotation.</title>
        <authorList>
            <consortium name="The Broad Institute Genomics Platform"/>
            <consortium name="The Broad Institute Genome Sequencing Center for Infectious Disease"/>
            <person name="Wu L."/>
            <person name="Ma J."/>
        </authorList>
    </citation>
    <scope>NUCLEOTIDE SEQUENCE [LARGE SCALE GENOMIC DNA]</scope>
    <source>
        <strain evidence="2">JCM 6922</strain>
    </source>
</reference>
<accession>A0ABP5WXV2</accession>
<dbReference type="Gene3D" id="3.40.50.300">
    <property type="entry name" value="P-loop containing nucleotide triphosphate hydrolases"/>
    <property type="match status" value="1"/>
</dbReference>
<dbReference type="SUPFAM" id="SSF52540">
    <property type="entry name" value="P-loop containing nucleoside triphosphate hydrolases"/>
    <property type="match status" value="1"/>
</dbReference>
<dbReference type="EMBL" id="BAAATK010000018">
    <property type="protein sequence ID" value="GAA2439003.1"/>
    <property type="molecule type" value="Genomic_DNA"/>
</dbReference>
<dbReference type="InterPro" id="IPR027417">
    <property type="entry name" value="P-loop_NTPase"/>
</dbReference>